<gene>
    <name evidence="1" type="ORF">SAMN04487945_0636</name>
</gene>
<dbReference type="STRING" id="355548.SAMN04487945_0636"/>
<sequence>MTRTATVRTDVADPDLVAASVRPDNTAEMSTEVEDGSVVTRVERGDTAGLQSTVDDYVVNLTVAAEVAETADRHTTHQS</sequence>
<evidence type="ECO:0000313" key="2">
    <source>
        <dbReference type="Proteomes" id="UP000198518"/>
    </source>
</evidence>
<dbReference type="Proteomes" id="UP000198518">
    <property type="component" value="Unassembled WGS sequence"/>
</dbReference>
<protein>
    <recommendedName>
        <fullName evidence="3">KEOPS complex subunit Pcc1</fullName>
    </recommendedName>
</protein>
<dbReference type="EMBL" id="FOJA01000001">
    <property type="protein sequence ID" value="SEV96622.1"/>
    <property type="molecule type" value="Genomic_DNA"/>
</dbReference>
<name>A0A1I0N700_9EURY</name>
<accession>A0A1I0N700</accession>
<reference evidence="1 2" key="1">
    <citation type="submission" date="2016-10" db="EMBL/GenBank/DDBJ databases">
        <authorList>
            <person name="de Groot N.N."/>
        </authorList>
    </citation>
    <scope>NUCLEOTIDE SEQUENCE [LARGE SCALE GENOMIC DNA]</scope>
    <source>
        <strain evidence="1 2">CGMCC 1.5337</strain>
    </source>
</reference>
<keyword evidence="2" id="KW-1185">Reference proteome</keyword>
<proteinExistence type="predicted"/>
<dbReference type="AlphaFoldDB" id="A0A1I0N700"/>
<organism evidence="1 2">
    <name type="scientific">Halobacterium jilantaiense</name>
    <dbReference type="NCBI Taxonomy" id="355548"/>
    <lineage>
        <taxon>Archaea</taxon>
        <taxon>Methanobacteriati</taxon>
        <taxon>Methanobacteriota</taxon>
        <taxon>Stenosarchaea group</taxon>
        <taxon>Halobacteria</taxon>
        <taxon>Halobacteriales</taxon>
        <taxon>Halobacteriaceae</taxon>
        <taxon>Halobacterium</taxon>
    </lineage>
</organism>
<dbReference type="OrthoDB" id="107316at2157"/>
<dbReference type="RefSeq" id="WP_089667941.1">
    <property type="nucleotide sequence ID" value="NZ_FOJA01000001.1"/>
</dbReference>
<dbReference type="NCBIfam" id="NF011470">
    <property type="entry name" value="PRK14887.1"/>
    <property type="match status" value="1"/>
</dbReference>
<evidence type="ECO:0000313" key="1">
    <source>
        <dbReference type="EMBL" id="SEV96622.1"/>
    </source>
</evidence>
<evidence type="ECO:0008006" key="3">
    <source>
        <dbReference type="Google" id="ProtNLM"/>
    </source>
</evidence>